<feature type="compositionally biased region" description="Basic and acidic residues" evidence="1">
    <location>
        <begin position="153"/>
        <end position="163"/>
    </location>
</feature>
<feature type="domain" description="Calponin-homology (CH)" evidence="2">
    <location>
        <begin position="192"/>
        <end position="315"/>
    </location>
</feature>
<feature type="region of interest" description="Disordered" evidence="1">
    <location>
        <begin position="134"/>
        <end position="190"/>
    </location>
</feature>
<name>A0A812M7E2_SYMPI</name>
<dbReference type="Gene3D" id="1.10.418.10">
    <property type="entry name" value="Calponin-like domain"/>
    <property type="match status" value="1"/>
</dbReference>
<dbReference type="EMBL" id="CAJNIZ010007657">
    <property type="protein sequence ID" value="CAE7260023.1"/>
    <property type="molecule type" value="Genomic_DNA"/>
</dbReference>
<dbReference type="PROSITE" id="PS50021">
    <property type="entry name" value="CH"/>
    <property type="match status" value="1"/>
</dbReference>
<dbReference type="Pfam" id="PF00307">
    <property type="entry name" value="CH"/>
    <property type="match status" value="1"/>
</dbReference>
<dbReference type="InterPro" id="IPR036872">
    <property type="entry name" value="CH_dom_sf"/>
</dbReference>
<evidence type="ECO:0000313" key="4">
    <source>
        <dbReference type="Proteomes" id="UP000649617"/>
    </source>
</evidence>
<protein>
    <recommendedName>
        <fullName evidence="2">Calponin-homology (CH) domain-containing protein</fullName>
    </recommendedName>
</protein>
<dbReference type="SMART" id="SM00033">
    <property type="entry name" value="CH"/>
    <property type="match status" value="1"/>
</dbReference>
<accession>A0A812M7E2</accession>
<feature type="compositionally biased region" description="Pro residues" evidence="1">
    <location>
        <begin position="143"/>
        <end position="152"/>
    </location>
</feature>
<gene>
    <name evidence="3" type="ORF">SPIL2461_LOCUS5422</name>
</gene>
<feature type="compositionally biased region" description="Basic and acidic residues" evidence="1">
    <location>
        <begin position="176"/>
        <end position="185"/>
    </location>
</feature>
<evidence type="ECO:0000259" key="2">
    <source>
        <dbReference type="PROSITE" id="PS50021"/>
    </source>
</evidence>
<dbReference type="OrthoDB" id="443821at2759"/>
<keyword evidence="4" id="KW-1185">Reference proteome</keyword>
<dbReference type="SUPFAM" id="SSF47576">
    <property type="entry name" value="Calponin-homology domain, CH-domain"/>
    <property type="match status" value="1"/>
</dbReference>
<comment type="caution">
    <text evidence="3">The sequence shown here is derived from an EMBL/GenBank/DDBJ whole genome shotgun (WGS) entry which is preliminary data.</text>
</comment>
<dbReference type="CDD" id="cd00014">
    <property type="entry name" value="CH_SF"/>
    <property type="match status" value="1"/>
</dbReference>
<dbReference type="Proteomes" id="UP000649617">
    <property type="component" value="Unassembled WGS sequence"/>
</dbReference>
<dbReference type="InterPro" id="IPR001715">
    <property type="entry name" value="CH_dom"/>
</dbReference>
<evidence type="ECO:0000256" key="1">
    <source>
        <dbReference type="SAM" id="MobiDB-lite"/>
    </source>
</evidence>
<reference evidence="3" key="1">
    <citation type="submission" date="2021-02" db="EMBL/GenBank/DDBJ databases">
        <authorList>
            <person name="Dougan E. K."/>
            <person name="Rhodes N."/>
            <person name="Thang M."/>
            <person name="Chan C."/>
        </authorList>
    </citation>
    <scope>NUCLEOTIDE SEQUENCE</scope>
</reference>
<proteinExistence type="predicted"/>
<organism evidence="3 4">
    <name type="scientific">Symbiodinium pilosum</name>
    <name type="common">Dinoflagellate</name>
    <dbReference type="NCBI Taxonomy" id="2952"/>
    <lineage>
        <taxon>Eukaryota</taxon>
        <taxon>Sar</taxon>
        <taxon>Alveolata</taxon>
        <taxon>Dinophyceae</taxon>
        <taxon>Suessiales</taxon>
        <taxon>Symbiodiniaceae</taxon>
        <taxon>Symbiodinium</taxon>
    </lineage>
</organism>
<feature type="compositionally biased region" description="Acidic residues" evidence="1">
    <location>
        <begin position="164"/>
        <end position="175"/>
    </location>
</feature>
<evidence type="ECO:0000313" key="3">
    <source>
        <dbReference type="EMBL" id="CAE7260023.1"/>
    </source>
</evidence>
<dbReference type="AlphaFoldDB" id="A0A812M7E2"/>
<sequence>MSLHLSHVETQNEASLGILTPNSAGDFRTLPTSAWYRLYQRFKPTLLSQSLPHMSNAGNVPHADFDACDFRILPTNAWHCLYQRFKPTLLSQSLPSTSTAGNVQVNVPNADFQACDFRTLPASAWRRLHQAFPEASPHERVPAAPPSFPLRPAPHELEERRESEEETEEETDDEVEQHAHPELGLRRSSQPTDPWRPLLHWLCLVIEDRLKAPLPPAQERQVRGLLPTGGLVSEKLSVNDLSDGRLLCALMVSVRPDLLPKANAVSLGRVAQFLKACAALGISKVSLFTPPDLLPEPSNPTAVLRCLQALAAVLQVSNGWTGPRLEGASRK</sequence>